<keyword evidence="4" id="KW-0863">Zinc-finger</keyword>
<sequence>MVMPSFSTSDTPYTAEAHEEQDEVNYAREVLLLDNGQTDSHYHESLTREAQRLGIMPEPTKLSVPALSYSTSESTKSVPSVRLRSASSSSRESASTGLTSQSSNEVYVEPEPSLPVYRKHLRRSVSSPEFDKFAVVEKVQELHLEPHARLQPQNLSSIAFPTRRSYGKIKNMIQTRLLCRRSSKSHLGPSSTCNRCHELLTPSAVYHTLVCCHHYCKGCIEKMVLESVSEKISAPPGCCHEEIPFAVITSSLCHQSTIKLRQNLLQNPHPPKPRILCPNPVCRKLLPEIRKTDSRQPFRATCGSCKTSLCTICSKTSHEVGKDCPADWAKNLLVHLDEKTGVHRCYKCRMLVEAEPGSRHTTCQCQAQICCGCEAVWQPKIGCPNHCYHENKQTSLLEPAVFATDGDEITDSDDEFRIPGDSPYEHLIHTSIDLSTLRARHINERDRFRAYERKLKWVMSTRHEQERSHILERYEEKHAKIVALHTKAATSLEDRQISAEIELRTSLKQDEANVHVRLRHMEAYCDELGRSSSASNPARVVTERDLRELGQQYNVRDNIKRLHQSKVNVLREKQAKQMEQLLVQQERELVRLEVKRDEEINAIERRFSQEEESFRMVFAKRRTNMLRRWQLEQLIGWKKLDQENPHVRENTVRKVVPRVESNYRLTQAVEYH</sequence>
<evidence type="ECO:0000256" key="8">
    <source>
        <dbReference type="SAM" id="MobiDB-lite"/>
    </source>
</evidence>
<evidence type="ECO:0000256" key="5">
    <source>
        <dbReference type="ARBA" id="ARBA00022786"/>
    </source>
</evidence>
<name>A0A9W4CV84_BLUGR</name>
<reference evidence="10" key="1">
    <citation type="submission" date="2020-10" db="EMBL/GenBank/DDBJ databases">
        <authorList>
            <person name="Muller C M."/>
        </authorList>
    </citation>
    <scope>NUCLEOTIDE SEQUENCE</scope>
    <source>
        <strain evidence="10">THUN-12</strain>
    </source>
</reference>
<protein>
    <submittedName>
        <fullName evidence="10">BgTH12-04656</fullName>
    </submittedName>
</protein>
<keyword evidence="7" id="KW-0175">Coiled coil</keyword>
<accession>A0A9W4CV84</accession>
<feature type="region of interest" description="Disordered" evidence="8">
    <location>
        <begin position="1"/>
        <end position="22"/>
    </location>
</feature>
<dbReference type="GO" id="GO:0061630">
    <property type="term" value="F:ubiquitin protein ligase activity"/>
    <property type="evidence" value="ECO:0007669"/>
    <property type="project" value="UniProtKB-EC"/>
</dbReference>
<keyword evidence="3" id="KW-0677">Repeat</keyword>
<feature type="coiled-coil region" evidence="7">
    <location>
        <begin position="568"/>
        <end position="602"/>
    </location>
</feature>
<evidence type="ECO:0000256" key="3">
    <source>
        <dbReference type="ARBA" id="ARBA00022737"/>
    </source>
</evidence>
<dbReference type="GO" id="GO:0016567">
    <property type="term" value="P:protein ubiquitination"/>
    <property type="evidence" value="ECO:0007669"/>
    <property type="project" value="InterPro"/>
</dbReference>
<feature type="compositionally biased region" description="Low complexity" evidence="8">
    <location>
        <begin position="77"/>
        <end position="100"/>
    </location>
</feature>
<dbReference type="InterPro" id="IPR044066">
    <property type="entry name" value="TRIAD_supradom"/>
</dbReference>
<proteinExistence type="predicted"/>
<organism evidence="10 11">
    <name type="scientific">Blumeria graminis f. sp. triticale</name>
    <dbReference type="NCBI Taxonomy" id="1689686"/>
    <lineage>
        <taxon>Eukaryota</taxon>
        <taxon>Fungi</taxon>
        <taxon>Dikarya</taxon>
        <taxon>Ascomycota</taxon>
        <taxon>Pezizomycotina</taxon>
        <taxon>Leotiomycetes</taxon>
        <taxon>Erysiphales</taxon>
        <taxon>Erysiphaceae</taxon>
        <taxon>Blumeria</taxon>
    </lineage>
</organism>
<dbReference type="PANTHER" id="PTHR11685">
    <property type="entry name" value="RBR FAMILY RING FINGER AND IBR DOMAIN-CONTAINING"/>
    <property type="match status" value="1"/>
</dbReference>
<evidence type="ECO:0000256" key="1">
    <source>
        <dbReference type="ARBA" id="ARBA00022679"/>
    </source>
</evidence>
<gene>
    <name evidence="10" type="ORF">BGTH12_LOCUS360</name>
</gene>
<evidence type="ECO:0000313" key="10">
    <source>
        <dbReference type="EMBL" id="CAD6499002.1"/>
    </source>
</evidence>
<keyword evidence="1" id="KW-0808">Transferase</keyword>
<dbReference type="AlphaFoldDB" id="A0A9W4CV84"/>
<keyword evidence="5" id="KW-0833">Ubl conjugation pathway</keyword>
<keyword evidence="6" id="KW-0862">Zinc</keyword>
<dbReference type="GO" id="GO:0008270">
    <property type="term" value="F:zinc ion binding"/>
    <property type="evidence" value="ECO:0007669"/>
    <property type="project" value="UniProtKB-KW"/>
</dbReference>
<evidence type="ECO:0000256" key="7">
    <source>
        <dbReference type="SAM" id="Coils"/>
    </source>
</evidence>
<dbReference type="PROSITE" id="PS00518">
    <property type="entry name" value="ZF_RING_1"/>
    <property type="match status" value="1"/>
</dbReference>
<evidence type="ECO:0000256" key="6">
    <source>
        <dbReference type="ARBA" id="ARBA00022833"/>
    </source>
</evidence>
<keyword evidence="2" id="KW-0479">Metal-binding</keyword>
<evidence type="ECO:0000256" key="4">
    <source>
        <dbReference type="ARBA" id="ARBA00022771"/>
    </source>
</evidence>
<dbReference type="EMBL" id="CAJHIT010000001">
    <property type="protein sequence ID" value="CAD6499002.1"/>
    <property type="molecule type" value="Genomic_DNA"/>
</dbReference>
<evidence type="ECO:0000313" key="11">
    <source>
        <dbReference type="Proteomes" id="UP000683417"/>
    </source>
</evidence>
<evidence type="ECO:0000256" key="2">
    <source>
        <dbReference type="ARBA" id="ARBA00022723"/>
    </source>
</evidence>
<dbReference type="PROSITE" id="PS51873">
    <property type="entry name" value="TRIAD"/>
    <property type="match status" value="1"/>
</dbReference>
<dbReference type="Proteomes" id="UP000683417">
    <property type="component" value="Unassembled WGS sequence"/>
</dbReference>
<feature type="domain" description="RING-type" evidence="9">
    <location>
        <begin position="189"/>
        <end position="395"/>
    </location>
</feature>
<dbReference type="InterPro" id="IPR017907">
    <property type="entry name" value="Znf_RING_CS"/>
</dbReference>
<feature type="region of interest" description="Disordered" evidence="8">
    <location>
        <begin position="65"/>
        <end position="109"/>
    </location>
</feature>
<comment type="caution">
    <text evidence="10">The sequence shown here is derived from an EMBL/GenBank/DDBJ whole genome shotgun (WGS) entry which is preliminary data.</text>
</comment>
<dbReference type="InterPro" id="IPR031127">
    <property type="entry name" value="E3_UB_ligase_RBR"/>
</dbReference>
<feature type="compositionally biased region" description="Polar residues" evidence="8">
    <location>
        <begin position="1"/>
        <end position="12"/>
    </location>
</feature>
<evidence type="ECO:0000259" key="9">
    <source>
        <dbReference type="PROSITE" id="PS51873"/>
    </source>
</evidence>